<accession>A0ABW3Y267</accession>
<dbReference type="InterPro" id="IPR029063">
    <property type="entry name" value="SAM-dependent_MTases_sf"/>
</dbReference>
<evidence type="ECO:0000256" key="2">
    <source>
        <dbReference type="ARBA" id="ARBA00022603"/>
    </source>
</evidence>
<dbReference type="PRINTS" id="PR00507">
    <property type="entry name" value="N12N6MTFRASE"/>
</dbReference>
<evidence type="ECO:0000256" key="4">
    <source>
        <dbReference type="ARBA" id="ARBA00022691"/>
    </source>
</evidence>
<evidence type="ECO:0000256" key="5">
    <source>
        <dbReference type="ARBA" id="ARBA00047942"/>
    </source>
</evidence>
<gene>
    <name evidence="7" type="primary">pglX</name>
    <name evidence="7" type="ORF">ACFQ39_06370</name>
</gene>
<dbReference type="Gene3D" id="3.40.50.150">
    <property type="entry name" value="Vaccinia Virus protein VP39"/>
    <property type="match status" value="1"/>
</dbReference>
<dbReference type="SUPFAM" id="SSF53335">
    <property type="entry name" value="S-adenosyl-L-methionine-dependent methyltransferases"/>
    <property type="match status" value="1"/>
</dbReference>
<comment type="catalytic activity">
    <reaction evidence="5">
        <text>a 2'-deoxyadenosine in DNA + S-adenosyl-L-methionine = an N(6)-methyl-2'-deoxyadenosine in DNA + S-adenosyl-L-homocysteine + H(+)</text>
        <dbReference type="Rhea" id="RHEA:15197"/>
        <dbReference type="Rhea" id="RHEA-COMP:12418"/>
        <dbReference type="Rhea" id="RHEA-COMP:12419"/>
        <dbReference type="ChEBI" id="CHEBI:15378"/>
        <dbReference type="ChEBI" id="CHEBI:57856"/>
        <dbReference type="ChEBI" id="CHEBI:59789"/>
        <dbReference type="ChEBI" id="CHEBI:90615"/>
        <dbReference type="ChEBI" id="CHEBI:90616"/>
        <dbReference type="EC" id="2.1.1.72"/>
    </reaction>
</comment>
<dbReference type="InterPro" id="IPR002052">
    <property type="entry name" value="DNA_methylase_N6_adenine_CS"/>
</dbReference>
<dbReference type="PANTHER" id="PTHR33841">
    <property type="entry name" value="DNA METHYLTRANSFERASE YEEA-RELATED"/>
    <property type="match status" value="1"/>
</dbReference>
<keyword evidence="3 7" id="KW-0808">Transferase</keyword>
<dbReference type="EMBL" id="JBHTMY010000002">
    <property type="protein sequence ID" value="MFD1315236.1"/>
    <property type="molecule type" value="Genomic_DNA"/>
</dbReference>
<reference evidence="8" key="1">
    <citation type="journal article" date="2019" name="Int. J. Syst. Evol. Microbiol.">
        <title>The Global Catalogue of Microorganisms (GCM) 10K type strain sequencing project: providing services to taxonomists for standard genome sequencing and annotation.</title>
        <authorList>
            <consortium name="The Broad Institute Genomics Platform"/>
            <consortium name="The Broad Institute Genome Sequencing Center for Infectious Disease"/>
            <person name="Wu L."/>
            <person name="Ma J."/>
        </authorList>
    </citation>
    <scope>NUCLEOTIDE SEQUENCE [LARGE SCALE GENOMIC DNA]</scope>
    <source>
        <strain evidence="8">CCUG 61485</strain>
    </source>
</reference>
<dbReference type="Proteomes" id="UP001597201">
    <property type="component" value="Unassembled WGS sequence"/>
</dbReference>
<keyword evidence="2 7" id="KW-0489">Methyltransferase</keyword>
<feature type="domain" description="Type II methyltransferase M.TaqI-like" evidence="6">
    <location>
        <begin position="345"/>
        <end position="566"/>
    </location>
</feature>
<dbReference type="NCBIfam" id="NF033452">
    <property type="entry name" value="BREX_1_MTaseX"/>
    <property type="match status" value="1"/>
</dbReference>
<evidence type="ECO:0000313" key="7">
    <source>
        <dbReference type="EMBL" id="MFD1315236.1"/>
    </source>
</evidence>
<evidence type="ECO:0000256" key="3">
    <source>
        <dbReference type="ARBA" id="ARBA00022679"/>
    </source>
</evidence>
<dbReference type="InterPro" id="IPR011639">
    <property type="entry name" value="MethylTrfase_TaqI-like_dom"/>
</dbReference>
<evidence type="ECO:0000259" key="6">
    <source>
        <dbReference type="Pfam" id="PF07669"/>
    </source>
</evidence>
<keyword evidence="8" id="KW-1185">Reference proteome</keyword>
<dbReference type="PROSITE" id="PS00092">
    <property type="entry name" value="N6_MTASE"/>
    <property type="match status" value="1"/>
</dbReference>
<evidence type="ECO:0000313" key="8">
    <source>
        <dbReference type="Proteomes" id="UP001597201"/>
    </source>
</evidence>
<dbReference type="Pfam" id="PF07669">
    <property type="entry name" value="Eco57I"/>
    <property type="match status" value="1"/>
</dbReference>
<protein>
    <recommendedName>
        <fullName evidence="1">site-specific DNA-methyltransferase (adenine-specific)</fullName>
        <ecNumber evidence="1">2.1.1.72</ecNumber>
    </recommendedName>
</protein>
<dbReference type="InterPro" id="IPR050953">
    <property type="entry name" value="N4_N6_ade-DNA_methylase"/>
</dbReference>
<dbReference type="PANTHER" id="PTHR33841:SF1">
    <property type="entry name" value="DNA METHYLTRANSFERASE A"/>
    <property type="match status" value="1"/>
</dbReference>
<dbReference type="RefSeq" id="WP_377177187.1">
    <property type="nucleotide sequence ID" value="NZ_JBHTMY010000002.1"/>
</dbReference>
<proteinExistence type="predicted"/>
<dbReference type="EC" id="2.1.1.72" evidence="1"/>
<dbReference type="GO" id="GO:0009007">
    <property type="term" value="F:site-specific DNA-methyltransferase (adenine-specific) activity"/>
    <property type="evidence" value="ECO:0007669"/>
    <property type="project" value="UniProtKB-EC"/>
</dbReference>
<dbReference type="GO" id="GO:0032259">
    <property type="term" value="P:methylation"/>
    <property type="evidence" value="ECO:0007669"/>
    <property type="project" value="UniProtKB-KW"/>
</dbReference>
<organism evidence="7 8">
    <name type="scientific">Namhaeicola litoreus</name>
    <dbReference type="NCBI Taxonomy" id="1052145"/>
    <lineage>
        <taxon>Bacteria</taxon>
        <taxon>Pseudomonadati</taxon>
        <taxon>Bacteroidota</taxon>
        <taxon>Flavobacteriia</taxon>
        <taxon>Flavobacteriales</taxon>
        <taxon>Flavobacteriaceae</taxon>
        <taxon>Namhaeicola</taxon>
    </lineage>
</organism>
<keyword evidence="4" id="KW-0949">S-adenosyl-L-methionine</keyword>
<dbReference type="InterPro" id="IPR047939">
    <property type="entry name" value="BREX_1_PglX"/>
</dbReference>
<sequence>MNTKTFAQIARKNLLQGVAKKLLYWGFDKKGNVLEEPHSIPGGYLLRGDPYDDPNVPKLWAALKSAIAAKGIEVVVEEAAYTWFNRMMAIRIMAKNGYEEAQLSYADGMEHTPLILQRARQGYYPFLSSKEKTRLQKIIGDYNKDLEAFALLLTSYCHSHNTLKRVFGKLDDYTELLLPDNMLQDSGFLHLLNTTDAISDADYQSVELIGWLYQFYISERKDEVFASFKKNKKAEAKDIPAATQIFTPNWIVKYMVENTAGKIWLDKNPNSPLKEKMKYLVENSSPSQGEVPKAEGLISDVEELTLIDPACGSGHILVEGFDLLYQMYMEEYYTPEEAVESILKNNLFGLDIDERAAQLATFAILLKAAKVYSDVWTKDWLPQVYVMPEAHNFGQQELKDFLGKEGEDYLEELDHALRLMKQAKNLGSVMKLKLSEEAHTYIAQRFEELKTASYRDFNVEAVYQSIQNYVPVLLLLTKKYTSVVANPPYMGQGTMNADLKNYVNRRYPMSKYDLFAVFMESALAMNVSKGLMGMINQHSWMFLSSYEKLRNHVLANFGIANMLHLGPRTFEELSGEIVQSTAFVLENRKDIENGTYFRLVDYKAVNEKESAFLARNNAHVNILQSNFEKIPGSPIAYWLSDHSFSLFEGDLLNKYAKPMLGMRTGDNQRFMRFWHEISKSLLGIDQTSPADFDANSFKWVPYNKGGGQRKWYGLNNYVINWEKNGYEIKENTLRVYPQLDWDNLGWKITNEPYYFKKGITWTSMSSSFITARYYGRGYIFDSKGPRLNSENDENLEFHLGLINSNSAGMFLKVLAPTLDYNTGPVGRVPFIKGQNVQVKEIVKRSILISKTDWDSRETSWDYEKSPLLNETPSLEQAYQTWQEKVTQDFYQLHANEEELNRIFIDIYGLQDELTPEVALKDITILQEELDRKELERLEPIFREQGKDAIQLPIDRSEVISQFISYAMGLFMGRYRLDKPGLNIAHPNPSAEELASYTHNGGQVIIDEDAILPLMGSNCNFPDDALHQMYGLLDTLWGHDTRTENINFIQECLDKDLEKFLVKDFYKYHCSMYKKKPIYWLFSSKKGAFQVLVYMHRMNEFTAEKIRANYLLEHLKNLRSEEAMLSANESNLSTQEARKLEQIRKDIHECEEYDMELKNVADQQIKFDLDDGVTENYKLFESVLANIK</sequence>
<name>A0ABW3Y267_9FLAO</name>
<evidence type="ECO:0000256" key="1">
    <source>
        <dbReference type="ARBA" id="ARBA00011900"/>
    </source>
</evidence>
<comment type="caution">
    <text evidence="7">The sequence shown here is derived from an EMBL/GenBank/DDBJ whole genome shotgun (WGS) entry which is preliminary data.</text>
</comment>